<reference evidence="8 9" key="1">
    <citation type="submission" date="2020-10" db="EMBL/GenBank/DDBJ databases">
        <title>Connecting structure to function with the recovery of over 1000 high-quality activated sludge metagenome-assembled genomes encoding full-length rRNA genes using long-read sequencing.</title>
        <authorList>
            <person name="Singleton C.M."/>
            <person name="Petriglieri F."/>
            <person name="Kristensen J.M."/>
            <person name="Kirkegaard R.H."/>
            <person name="Michaelsen T.Y."/>
            <person name="Andersen M.H."/>
            <person name="Karst S.M."/>
            <person name="Dueholm M.S."/>
            <person name="Nielsen P.H."/>
            <person name="Albertsen M."/>
        </authorList>
    </citation>
    <scope>NUCLEOTIDE SEQUENCE [LARGE SCALE GENOMIC DNA]</scope>
    <source>
        <strain evidence="8">Ribe_18-Q3-R11-54_MAXAC.273</strain>
    </source>
</reference>
<gene>
    <name evidence="8" type="ORF">IPP15_22790</name>
</gene>
<dbReference type="AlphaFoldDB" id="A0A9D7XQ20"/>
<dbReference type="PANTHER" id="PTHR30026:SF20">
    <property type="entry name" value="OUTER MEMBRANE PROTEIN TOLC"/>
    <property type="match status" value="1"/>
</dbReference>
<dbReference type="PANTHER" id="PTHR30026">
    <property type="entry name" value="OUTER MEMBRANE PROTEIN TOLC"/>
    <property type="match status" value="1"/>
</dbReference>
<comment type="subcellular location">
    <subcellularLocation>
        <location evidence="1">Cell outer membrane</location>
    </subcellularLocation>
</comment>
<proteinExistence type="inferred from homology"/>
<keyword evidence="4" id="KW-1134">Transmembrane beta strand</keyword>
<evidence type="ECO:0000313" key="9">
    <source>
        <dbReference type="Proteomes" id="UP000808337"/>
    </source>
</evidence>
<name>A0A9D7XQ20_9BACT</name>
<evidence type="ECO:0000256" key="2">
    <source>
        <dbReference type="ARBA" id="ARBA00007613"/>
    </source>
</evidence>
<dbReference type="Proteomes" id="UP000808337">
    <property type="component" value="Unassembled WGS sequence"/>
</dbReference>
<accession>A0A9D7XQ20</accession>
<evidence type="ECO:0000256" key="6">
    <source>
        <dbReference type="ARBA" id="ARBA00023136"/>
    </source>
</evidence>
<dbReference type="InterPro" id="IPR003423">
    <property type="entry name" value="OMP_efflux"/>
</dbReference>
<evidence type="ECO:0000256" key="3">
    <source>
        <dbReference type="ARBA" id="ARBA00022448"/>
    </source>
</evidence>
<dbReference type="GO" id="GO:1990281">
    <property type="term" value="C:efflux pump complex"/>
    <property type="evidence" value="ECO:0007669"/>
    <property type="project" value="TreeGrafter"/>
</dbReference>
<sequence>MFYQSTASENNPTLKENTTLKQYNSLQNELTLIPLCKPQVNITGDFLFAPYFFNNGHFISITPNPETNAYGYDVGLSNGGLYAAQINASLPLFTNKLIGIYGRQASIQNQVLDNNNQRLRHELDKIVADQYVDAYQWQEQISYEKNILSMVEDRKEIIEALVQKGLLEQNEYLLLDIEIKQRQYDIQQMKIFLSAAFQQLNSTCAILDTTIYTLTSPDLSQGTPLPSYNYQIQFQLDSAKIKAEENIFNLKYRPQLTAFGNGGINSSDAAHIPHDIGFSAGLHLDIPLYDGNQRKTVSQQNRILMDNLNLYQNQNLKLIKNNLASLDQQIELTQKSIPMLNSKLASQESLLQIIRDKVITGQISVTDYLNALQDYATSRQNKIQAQTSLWLLINQYNYENW</sequence>
<evidence type="ECO:0000256" key="4">
    <source>
        <dbReference type="ARBA" id="ARBA00022452"/>
    </source>
</evidence>
<dbReference type="InterPro" id="IPR051906">
    <property type="entry name" value="TolC-like"/>
</dbReference>
<evidence type="ECO:0000313" key="8">
    <source>
        <dbReference type="EMBL" id="MBK9985149.1"/>
    </source>
</evidence>
<dbReference type="EMBL" id="JADKGY010000033">
    <property type="protein sequence ID" value="MBK9985149.1"/>
    <property type="molecule type" value="Genomic_DNA"/>
</dbReference>
<keyword evidence="7" id="KW-0998">Cell outer membrane</keyword>
<comment type="caution">
    <text evidence="8">The sequence shown here is derived from an EMBL/GenBank/DDBJ whole genome shotgun (WGS) entry which is preliminary data.</text>
</comment>
<protein>
    <submittedName>
        <fullName evidence="8">TolC family protein</fullName>
    </submittedName>
</protein>
<dbReference type="GO" id="GO:0015562">
    <property type="term" value="F:efflux transmembrane transporter activity"/>
    <property type="evidence" value="ECO:0007669"/>
    <property type="project" value="InterPro"/>
</dbReference>
<keyword evidence="5" id="KW-0812">Transmembrane</keyword>
<dbReference type="Pfam" id="PF02321">
    <property type="entry name" value="OEP"/>
    <property type="match status" value="1"/>
</dbReference>
<organism evidence="8 9">
    <name type="scientific">Candidatus Opimibacter skivensis</name>
    <dbReference type="NCBI Taxonomy" id="2982028"/>
    <lineage>
        <taxon>Bacteria</taxon>
        <taxon>Pseudomonadati</taxon>
        <taxon>Bacteroidota</taxon>
        <taxon>Saprospiria</taxon>
        <taxon>Saprospirales</taxon>
        <taxon>Saprospiraceae</taxon>
        <taxon>Candidatus Opimibacter</taxon>
    </lineage>
</organism>
<dbReference type="GO" id="GO:0009279">
    <property type="term" value="C:cell outer membrane"/>
    <property type="evidence" value="ECO:0007669"/>
    <property type="project" value="UniProtKB-SubCell"/>
</dbReference>
<evidence type="ECO:0000256" key="5">
    <source>
        <dbReference type="ARBA" id="ARBA00022692"/>
    </source>
</evidence>
<evidence type="ECO:0000256" key="1">
    <source>
        <dbReference type="ARBA" id="ARBA00004442"/>
    </source>
</evidence>
<keyword evidence="3" id="KW-0813">Transport</keyword>
<evidence type="ECO:0000256" key="7">
    <source>
        <dbReference type="ARBA" id="ARBA00023237"/>
    </source>
</evidence>
<dbReference type="Gene3D" id="1.20.1600.10">
    <property type="entry name" value="Outer membrane efflux proteins (OEP)"/>
    <property type="match status" value="1"/>
</dbReference>
<comment type="similarity">
    <text evidence="2">Belongs to the outer membrane factor (OMF) (TC 1.B.17) family.</text>
</comment>
<dbReference type="GO" id="GO:0015288">
    <property type="term" value="F:porin activity"/>
    <property type="evidence" value="ECO:0007669"/>
    <property type="project" value="TreeGrafter"/>
</dbReference>
<keyword evidence="6" id="KW-0472">Membrane</keyword>
<dbReference type="SUPFAM" id="SSF56954">
    <property type="entry name" value="Outer membrane efflux proteins (OEP)"/>
    <property type="match status" value="1"/>
</dbReference>